<evidence type="ECO:0000313" key="3">
    <source>
        <dbReference type="Proteomes" id="UP001279410"/>
    </source>
</evidence>
<dbReference type="AlphaFoldDB" id="A0AAD3MZD9"/>
<comment type="caution">
    <text evidence="2">The sequence shown here is derived from an EMBL/GenBank/DDBJ whole genome shotgun (WGS) entry which is preliminary data.</text>
</comment>
<evidence type="ECO:0000256" key="1">
    <source>
        <dbReference type="SAM" id="MobiDB-lite"/>
    </source>
</evidence>
<feature type="region of interest" description="Disordered" evidence="1">
    <location>
        <begin position="39"/>
        <end position="62"/>
    </location>
</feature>
<dbReference type="EMBL" id="BRZM01000061">
    <property type="protein sequence ID" value="GLD63295.1"/>
    <property type="molecule type" value="Genomic_DNA"/>
</dbReference>
<organism evidence="2 3">
    <name type="scientific">Lates japonicus</name>
    <name type="common">Japanese lates</name>
    <dbReference type="NCBI Taxonomy" id="270547"/>
    <lineage>
        <taxon>Eukaryota</taxon>
        <taxon>Metazoa</taxon>
        <taxon>Chordata</taxon>
        <taxon>Craniata</taxon>
        <taxon>Vertebrata</taxon>
        <taxon>Euteleostomi</taxon>
        <taxon>Actinopterygii</taxon>
        <taxon>Neopterygii</taxon>
        <taxon>Teleostei</taxon>
        <taxon>Neoteleostei</taxon>
        <taxon>Acanthomorphata</taxon>
        <taxon>Carangaria</taxon>
        <taxon>Carangaria incertae sedis</taxon>
        <taxon>Centropomidae</taxon>
        <taxon>Lates</taxon>
    </lineage>
</organism>
<feature type="compositionally biased region" description="Polar residues" evidence="1">
    <location>
        <begin position="51"/>
        <end position="62"/>
    </location>
</feature>
<protein>
    <submittedName>
        <fullName evidence="2">Methyl-CpG-binding domain protein 5 isoform X1</fullName>
    </submittedName>
</protein>
<name>A0AAD3MZD9_LATJO</name>
<keyword evidence="3" id="KW-1185">Reference proteome</keyword>
<gene>
    <name evidence="2" type="ORF">AKAME5_001492800</name>
</gene>
<sequence>MSGPRGMEGHSTLNPMLTMLHKTPEGQSGRAALRDKLMAQQRDPMRKRKQSSGNAALNHDNSNNIVYNMLNKSGMGGPHMPGPSATEQLRKVLALAPGRVLKELLSCTVSTALVPGGPQQYLLAQQRLRGPGDAMQHCQTMDNSGGHLGSRPGQFPDMMAQMQASSMSNCGPVGPGGGPVGPDGMPLGPSFLTSHTPILASSLTNKISSTV</sequence>
<evidence type="ECO:0000313" key="2">
    <source>
        <dbReference type="EMBL" id="GLD63295.1"/>
    </source>
</evidence>
<dbReference type="Proteomes" id="UP001279410">
    <property type="component" value="Unassembled WGS sequence"/>
</dbReference>
<proteinExistence type="predicted"/>
<accession>A0AAD3MZD9</accession>
<reference evidence="2" key="1">
    <citation type="submission" date="2022-08" db="EMBL/GenBank/DDBJ databases">
        <title>Genome sequencing of akame (Lates japonicus).</title>
        <authorList>
            <person name="Hashiguchi Y."/>
            <person name="Takahashi H."/>
        </authorList>
    </citation>
    <scope>NUCLEOTIDE SEQUENCE</scope>
    <source>
        <strain evidence="2">Kochi</strain>
    </source>
</reference>